<evidence type="ECO:0000259" key="1">
    <source>
        <dbReference type="Pfam" id="PF10441"/>
    </source>
</evidence>
<dbReference type="PANTHER" id="PTHR15682">
    <property type="entry name" value="UNHEALTHY RIBOSOME BIOGENESIS PROTEIN 2 HOMOLOG"/>
    <property type="match status" value="1"/>
</dbReference>
<keyword evidence="2" id="KW-1185">Reference proteome</keyword>
<proteinExistence type="predicted"/>
<dbReference type="Pfam" id="PF10441">
    <property type="entry name" value="Urb2"/>
    <property type="match status" value="1"/>
</dbReference>
<gene>
    <name evidence="3" type="primary">LOC101849467</name>
</gene>
<feature type="domain" description="Nucleolar 27S pre-rRNA processing Urb2/Npa2 C-terminal" evidence="1">
    <location>
        <begin position="12"/>
        <end position="108"/>
    </location>
</feature>
<evidence type="ECO:0000313" key="2">
    <source>
        <dbReference type="Proteomes" id="UP000694888"/>
    </source>
</evidence>
<dbReference type="GeneID" id="101849467"/>
<accession>A0ABM1A1K3</accession>
<reference evidence="3" key="1">
    <citation type="submission" date="2025-08" db="UniProtKB">
        <authorList>
            <consortium name="RefSeq"/>
        </authorList>
    </citation>
    <scope>IDENTIFICATION</scope>
</reference>
<dbReference type="InterPro" id="IPR018849">
    <property type="entry name" value="Urb2/Npa2_C"/>
</dbReference>
<dbReference type="Proteomes" id="UP000694888">
    <property type="component" value="Unplaced"/>
</dbReference>
<name>A0ABM1A1K3_APLCA</name>
<feature type="non-terminal residue" evidence="3">
    <location>
        <position position="1"/>
    </location>
</feature>
<dbReference type="RefSeq" id="XP_012938967.1">
    <property type="nucleotide sequence ID" value="XM_013083513.1"/>
</dbReference>
<dbReference type="InterPro" id="IPR052609">
    <property type="entry name" value="Ribosome_Biogenesis_Reg"/>
</dbReference>
<protein>
    <submittedName>
        <fullName evidence="3">Unhealthy ribosome biogenesis protein 2 homolog</fullName>
    </submittedName>
</protein>
<organism evidence="2 3">
    <name type="scientific">Aplysia californica</name>
    <name type="common">California sea hare</name>
    <dbReference type="NCBI Taxonomy" id="6500"/>
    <lineage>
        <taxon>Eukaryota</taxon>
        <taxon>Metazoa</taxon>
        <taxon>Spiralia</taxon>
        <taxon>Lophotrochozoa</taxon>
        <taxon>Mollusca</taxon>
        <taxon>Gastropoda</taxon>
        <taxon>Heterobranchia</taxon>
        <taxon>Euthyneura</taxon>
        <taxon>Tectipleura</taxon>
        <taxon>Aplysiida</taxon>
        <taxon>Aplysioidea</taxon>
        <taxon>Aplysiidae</taxon>
        <taxon>Aplysia</taxon>
    </lineage>
</organism>
<evidence type="ECO:0000313" key="3">
    <source>
        <dbReference type="RefSeq" id="XP_012938967.1"/>
    </source>
</evidence>
<sequence length="110" mass="12369">LTQHPHDITGVVEAAHAVARLLLLVSTTNFRTELTKVAHSVVAEYVTGTHKGALHTKVKRELCRGLYKLMGVSDKYRLAALNASLTPGVKDTFRLLHQEYKKYHQYRGMV</sequence>
<dbReference type="PANTHER" id="PTHR15682:SF2">
    <property type="entry name" value="UNHEALTHY RIBOSOME BIOGENESIS PROTEIN 2 HOMOLOG"/>
    <property type="match status" value="1"/>
</dbReference>